<dbReference type="Proteomes" id="UP000184069">
    <property type="component" value="Unassembled WGS sequence"/>
</dbReference>
<evidence type="ECO:0000313" key="4">
    <source>
        <dbReference type="Proteomes" id="UP000093508"/>
    </source>
</evidence>
<organism evidence="3 5">
    <name type="scientific">Chryseobacterium contaminans</name>
    <dbReference type="NCBI Taxonomy" id="1423959"/>
    <lineage>
        <taxon>Bacteria</taxon>
        <taxon>Pseudomonadati</taxon>
        <taxon>Bacteroidota</taxon>
        <taxon>Flavobacteriia</taxon>
        <taxon>Flavobacteriales</taxon>
        <taxon>Weeksellaceae</taxon>
        <taxon>Chryseobacterium group</taxon>
        <taxon>Chryseobacterium</taxon>
    </lineage>
</organism>
<protein>
    <submittedName>
        <fullName evidence="2">Cytochrome C biogenesis protein</fullName>
    </submittedName>
    <submittedName>
        <fullName evidence="3">Thiol:disulfide interchange protein DsbD</fullName>
    </submittedName>
</protein>
<evidence type="ECO:0000313" key="2">
    <source>
        <dbReference type="EMBL" id="OCA72768.1"/>
    </source>
</evidence>
<dbReference type="Pfam" id="PF11412">
    <property type="entry name" value="DsbD_N"/>
    <property type="match status" value="1"/>
</dbReference>
<name>A0A1M6Z1Q8_9FLAO</name>
<reference evidence="3 5" key="2">
    <citation type="submission" date="2016-11" db="EMBL/GenBank/DDBJ databases">
        <authorList>
            <person name="Jaros S."/>
            <person name="Januszkiewicz K."/>
            <person name="Wedrychowicz H."/>
        </authorList>
    </citation>
    <scope>NUCLEOTIDE SEQUENCE [LARGE SCALE GENOMIC DNA]</scope>
    <source>
        <strain evidence="3 5">DSM 27621</strain>
    </source>
</reference>
<dbReference type="STRING" id="1423959.SAMN05444407_10346"/>
<evidence type="ECO:0000313" key="5">
    <source>
        <dbReference type="Proteomes" id="UP000184069"/>
    </source>
</evidence>
<dbReference type="Proteomes" id="UP000093508">
    <property type="component" value="Unassembled WGS sequence"/>
</dbReference>
<dbReference type="InterPro" id="IPR028250">
    <property type="entry name" value="DsbDN"/>
</dbReference>
<evidence type="ECO:0000313" key="3">
    <source>
        <dbReference type="EMBL" id="SHL24302.1"/>
    </source>
</evidence>
<dbReference type="RefSeq" id="WP_066699194.1">
    <property type="nucleotide sequence ID" value="NZ_FRBM01000003.1"/>
</dbReference>
<feature type="domain" description="Thiol:disulfide interchange protein DsbD N-terminal" evidence="1">
    <location>
        <begin position="31"/>
        <end position="141"/>
    </location>
</feature>
<dbReference type="Gene3D" id="2.60.40.1250">
    <property type="entry name" value="Thiol:disulfide interchange protein DsbD, N-terminal domain"/>
    <property type="match status" value="1"/>
</dbReference>
<keyword evidence="4" id="KW-1185">Reference proteome</keyword>
<proteinExistence type="predicted"/>
<dbReference type="EMBL" id="FRBM01000003">
    <property type="protein sequence ID" value="SHL24302.1"/>
    <property type="molecule type" value="Genomic_DNA"/>
</dbReference>
<evidence type="ECO:0000259" key="1">
    <source>
        <dbReference type="Pfam" id="PF11412"/>
    </source>
</evidence>
<dbReference type="EMBL" id="MAYF01000333">
    <property type="protein sequence ID" value="OCA72768.1"/>
    <property type="molecule type" value="Genomic_DNA"/>
</dbReference>
<sequence>MRKLFSIALLFVIIGVSAQVYNPVKWKTSVTKVSADEYDLIATAIIEKGWHLYSQSVPAGGPVPTKFTFKSNPSYLKKGNTMEDKGTVVEDRIFEMKIKYFSNKAVFKQRIKVKSNPGFQVKSDVEFMACDDTKCLPPKVEALVFQVK</sequence>
<dbReference type="AlphaFoldDB" id="A0A1M6Z1Q8"/>
<dbReference type="InterPro" id="IPR036929">
    <property type="entry name" value="DsbDN_sf"/>
</dbReference>
<dbReference type="OrthoDB" id="767251at2"/>
<gene>
    <name evidence="2" type="ORF">BBH99_12965</name>
    <name evidence="3" type="ORF">SAMN05444407_10346</name>
</gene>
<accession>A0A1M6Z1Q8</accession>
<reference evidence="2 4" key="1">
    <citation type="submission" date="2016-07" db="EMBL/GenBank/DDBJ databases">
        <authorList>
            <person name="Jeong J.-J."/>
            <person name="Kim D.W."/>
            <person name="Sang M.K."/>
            <person name="Choi I.-G."/>
            <person name="Kim K.D."/>
        </authorList>
    </citation>
    <scope>NUCLEOTIDE SEQUENCE [LARGE SCALE GENOMIC DNA]</scope>
    <source>
        <strain evidence="2 4">C-26</strain>
    </source>
</reference>